<feature type="transmembrane region" description="Helical" evidence="1">
    <location>
        <begin position="22"/>
        <end position="41"/>
    </location>
</feature>
<keyword evidence="1" id="KW-0812">Transmembrane</keyword>
<keyword evidence="1" id="KW-0472">Membrane</keyword>
<comment type="caution">
    <text evidence="2">The sequence shown here is derived from an EMBL/GenBank/DDBJ whole genome shotgun (WGS) entry which is preliminary data.</text>
</comment>
<name>A0ABU8VEA0_9BURK</name>
<feature type="transmembrane region" description="Helical" evidence="1">
    <location>
        <begin position="47"/>
        <end position="66"/>
    </location>
</feature>
<dbReference type="EMBL" id="JBBKZU010000004">
    <property type="protein sequence ID" value="MEJ8811811.1"/>
    <property type="molecule type" value="Genomic_DNA"/>
</dbReference>
<evidence type="ECO:0000256" key="1">
    <source>
        <dbReference type="SAM" id="Phobius"/>
    </source>
</evidence>
<evidence type="ECO:0000313" key="2">
    <source>
        <dbReference type="EMBL" id="MEJ8811811.1"/>
    </source>
</evidence>
<reference evidence="2 3" key="1">
    <citation type="submission" date="2024-03" db="EMBL/GenBank/DDBJ databases">
        <title>Novel species of the genus Variovorax.</title>
        <authorList>
            <person name="Liu Q."/>
            <person name="Xin Y.-H."/>
        </authorList>
    </citation>
    <scope>NUCLEOTIDE SEQUENCE [LARGE SCALE GENOMIC DNA]</scope>
    <source>
        <strain evidence="2 3">KACC 18899</strain>
    </source>
</reference>
<sequence length="144" mass="15203">MNDNDRALCAATAGLLRASGTLATWGLALSFIAGLVLALTGRSLPSVSWAAYAVVALVGLLERYLALRLRLDAGMYEALARGAIGSLAALDGTLEGLGLRRTADASRPLADRVLLARQLMQRHSIAVAVQTVMFALALAVQDWR</sequence>
<organism evidence="2 3">
    <name type="scientific">Variovorax ureilyticus</name>
    <dbReference type="NCBI Taxonomy" id="1836198"/>
    <lineage>
        <taxon>Bacteria</taxon>
        <taxon>Pseudomonadati</taxon>
        <taxon>Pseudomonadota</taxon>
        <taxon>Betaproteobacteria</taxon>
        <taxon>Burkholderiales</taxon>
        <taxon>Comamonadaceae</taxon>
        <taxon>Variovorax</taxon>
    </lineage>
</organism>
<protein>
    <submittedName>
        <fullName evidence="2">Uncharacterized protein</fullName>
    </submittedName>
</protein>
<accession>A0ABU8VEA0</accession>
<proteinExistence type="predicted"/>
<keyword evidence="1" id="KW-1133">Transmembrane helix</keyword>
<evidence type="ECO:0000313" key="3">
    <source>
        <dbReference type="Proteomes" id="UP001365846"/>
    </source>
</evidence>
<gene>
    <name evidence="2" type="ORF">WKW77_12090</name>
</gene>
<keyword evidence="3" id="KW-1185">Reference proteome</keyword>
<dbReference type="RefSeq" id="WP_340357076.1">
    <property type="nucleotide sequence ID" value="NZ_JBBKZU010000004.1"/>
</dbReference>
<dbReference type="Proteomes" id="UP001365846">
    <property type="component" value="Unassembled WGS sequence"/>
</dbReference>